<reference evidence="1" key="1">
    <citation type="submission" date="2019-08" db="EMBL/GenBank/DDBJ databases">
        <authorList>
            <person name="Kucharzyk K."/>
            <person name="Murdoch R.W."/>
            <person name="Higgins S."/>
            <person name="Loffler F."/>
        </authorList>
    </citation>
    <scope>NUCLEOTIDE SEQUENCE</scope>
</reference>
<sequence length="33" mass="3549">MAIEKTMDKIVALCKGRGFIFQGSEIYGGLANS</sequence>
<name>A0A645JI88_9ZZZZ</name>
<protein>
    <recommendedName>
        <fullName evidence="2">Glycine--tRNA ligase</fullName>
    </recommendedName>
</protein>
<dbReference type="AlphaFoldDB" id="A0A645JI88"/>
<evidence type="ECO:0000313" key="1">
    <source>
        <dbReference type="EMBL" id="MPN63405.1"/>
    </source>
</evidence>
<organism evidence="1">
    <name type="scientific">bioreactor metagenome</name>
    <dbReference type="NCBI Taxonomy" id="1076179"/>
    <lineage>
        <taxon>unclassified sequences</taxon>
        <taxon>metagenomes</taxon>
        <taxon>ecological metagenomes</taxon>
    </lineage>
</organism>
<dbReference type="Gene3D" id="3.30.930.10">
    <property type="entry name" value="Bira Bifunctional Protein, Domain 2"/>
    <property type="match status" value="1"/>
</dbReference>
<gene>
    <name evidence="1" type="ORF">SDC9_211164</name>
</gene>
<comment type="caution">
    <text evidence="1">The sequence shown here is derived from an EMBL/GenBank/DDBJ whole genome shotgun (WGS) entry which is preliminary data.</text>
</comment>
<evidence type="ECO:0008006" key="2">
    <source>
        <dbReference type="Google" id="ProtNLM"/>
    </source>
</evidence>
<proteinExistence type="predicted"/>
<dbReference type="EMBL" id="VSSQ01142783">
    <property type="protein sequence ID" value="MPN63405.1"/>
    <property type="molecule type" value="Genomic_DNA"/>
</dbReference>
<accession>A0A645JI88</accession>
<dbReference type="InterPro" id="IPR045864">
    <property type="entry name" value="aa-tRNA-synth_II/BPL/LPL"/>
</dbReference>